<dbReference type="PANTHER" id="PTHR44942">
    <property type="entry name" value="METHYLTRANSF_11 DOMAIN-CONTAINING PROTEIN"/>
    <property type="match status" value="1"/>
</dbReference>
<dbReference type="AlphaFoldDB" id="A0A4P7QHB4"/>
<organism evidence="6 7">
    <name type="scientific">Corynebacterium endometrii</name>
    <dbReference type="NCBI Taxonomy" id="2488819"/>
    <lineage>
        <taxon>Bacteria</taxon>
        <taxon>Bacillati</taxon>
        <taxon>Actinomycetota</taxon>
        <taxon>Actinomycetes</taxon>
        <taxon>Mycobacteriales</taxon>
        <taxon>Corynebacteriaceae</taxon>
        <taxon>Corynebacterium</taxon>
    </lineage>
</organism>
<name>A0A4P7QHB4_9CORY</name>
<protein>
    <submittedName>
        <fullName evidence="6">Putative methyltransferase YcgJ</fullName>
        <ecNumber evidence="6">2.1.1.-</ecNumber>
    </submittedName>
</protein>
<dbReference type="RefSeq" id="WP_136141138.1">
    <property type="nucleotide sequence ID" value="NZ_CP039247.1"/>
</dbReference>
<feature type="region of interest" description="Disordered" evidence="4">
    <location>
        <begin position="1"/>
        <end position="32"/>
    </location>
</feature>
<proteinExistence type="inferred from homology"/>
<dbReference type="Pfam" id="PF08241">
    <property type="entry name" value="Methyltransf_11"/>
    <property type="match status" value="1"/>
</dbReference>
<sequence>MSTQPNPENFPSYRAPSRASNPRFSTRVARSDAGAAFQRGAKNYDDARPGYPKEVAGLVRGFSRVLDVGAGSGKLTRDLGPRNGNERVFAIDPSQEMCEVLRANIAVPVWRATAEATALPNSCVDAAVCAQAWHWCDVGAASSELDRVIAPHGRLVLAWNTLAVEADPWLLRLSRIMHSGDIHRAGFVPEVSAPWRLEKDLRLQWAQATTPEGLHELMHTRAYWLRAKPHIRERMTHNLNWYLFEHMGFAPNQELEIIYRTDAFTYARG</sequence>
<dbReference type="InterPro" id="IPR051052">
    <property type="entry name" value="Diverse_substrate_MTase"/>
</dbReference>
<dbReference type="PANTHER" id="PTHR44942:SF4">
    <property type="entry name" value="METHYLTRANSFERASE TYPE 11 DOMAIN-CONTAINING PROTEIN"/>
    <property type="match status" value="1"/>
</dbReference>
<keyword evidence="2 6" id="KW-0489">Methyltransferase</keyword>
<dbReference type="Gene3D" id="3.40.50.150">
    <property type="entry name" value="Vaccinia Virus protein VP39"/>
    <property type="match status" value="1"/>
</dbReference>
<evidence type="ECO:0000256" key="2">
    <source>
        <dbReference type="ARBA" id="ARBA00022603"/>
    </source>
</evidence>
<evidence type="ECO:0000313" key="6">
    <source>
        <dbReference type="EMBL" id="QCB28396.1"/>
    </source>
</evidence>
<dbReference type="InterPro" id="IPR029063">
    <property type="entry name" value="SAM-dependent_MTases_sf"/>
</dbReference>
<evidence type="ECO:0000256" key="3">
    <source>
        <dbReference type="ARBA" id="ARBA00022679"/>
    </source>
</evidence>
<dbReference type="EC" id="2.1.1.-" evidence="6"/>
<dbReference type="OrthoDB" id="9797252at2"/>
<dbReference type="Proteomes" id="UP000296352">
    <property type="component" value="Chromosome"/>
</dbReference>
<dbReference type="InterPro" id="IPR013216">
    <property type="entry name" value="Methyltransf_11"/>
</dbReference>
<feature type="domain" description="Methyltransferase type 11" evidence="5">
    <location>
        <begin position="66"/>
        <end position="157"/>
    </location>
</feature>
<evidence type="ECO:0000259" key="5">
    <source>
        <dbReference type="Pfam" id="PF08241"/>
    </source>
</evidence>
<dbReference type="GO" id="GO:0008757">
    <property type="term" value="F:S-adenosylmethionine-dependent methyltransferase activity"/>
    <property type="evidence" value="ECO:0007669"/>
    <property type="project" value="InterPro"/>
</dbReference>
<dbReference type="CDD" id="cd02440">
    <property type="entry name" value="AdoMet_MTases"/>
    <property type="match status" value="1"/>
</dbReference>
<evidence type="ECO:0000256" key="1">
    <source>
        <dbReference type="ARBA" id="ARBA00008361"/>
    </source>
</evidence>
<accession>A0A4P7QHB4</accession>
<keyword evidence="7" id="KW-1185">Reference proteome</keyword>
<evidence type="ECO:0000313" key="7">
    <source>
        <dbReference type="Proteomes" id="UP000296352"/>
    </source>
</evidence>
<dbReference type="GO" id="GO:0032259">
    <property type="term" value="P:methylation"/>
    <property type="evidence" value="ECO:0007669"/>
    <property type="project" value="UniProtKB-KW"/>
</dbReference>
<keyword evidence="3 6" id="KW-0808">Transferase</keyword>
<dbReference type="EMBL" id="CP039247">
    <property type="protein sequence ID" value="QCB28396.1"/>
    <property type="molecule type" value="Genomic_DNA"/>
</dbReference>
<gene>
    <name evidence="6" type="primary">ycgJ</name>
    <name evidence="6" type="ORF">CENDO_05575</name>
</gene>
<dbReference type="SUPFAM" id="SSF53335">
    <property type="entry name" value="S-adenosyl-L-methionine-dependent methyltransferases"/>
    <property type="match status" value="1"/>
</dbReference>
<reference evidence="6 7" key="1">
    <citation type="submission" date="2019-04" db="EMBL/GenBank/DDBJ databases">
        <title>Corynebacterium endometrii sp. nov., isolated from the uterus of a cow with endometritis.</title>
        <authorList>
            <person name="Ballas P."/>
            <person name="Ruckert C."/>
            <person name="Wagener K."/>
            <person name="Drillich M."/>
            <person name="Kaempfer P."/>
            <person name="Busse H.-J."/>
            <person name="Ehling-Schulz M."/>
        </authorList>
    </citation>
    <scope>NUCLEOTIDE SEQUENCE [LARGE SCALE GENOMIC DNA]</scope>
    <source>
        <strain evidence="6 7">LMM-1653</strain>
    </source>
</reference>
<evidence type="ECO:0000256" key="4">
    <source>
        <dbReference type="SAM" id="MobiDB-lite"/>
    </source>
</evidence>
<dbReference type="KEGG" id="cee:CENDO_05575"/>
<comment type="similarity">
    <text evidence="1">Belongs to the methyltransferase superfamily.</text>
</comment>